<dbReference type="Proteomes" id="UP000772434">
    <property type="component" value="Unassembled WGS sequence"/>
</dbReference>
<dbReference type="Pfam" id="PF24883">
    <property type="entry name" value="NPHP3_N"/>
    <property type="match status" value="1"/>
</dbReference>
<dbReference type="SUPFAM" id="SSF52540">
    <property type="entry name" value="P-loop containing nucleoside triphosphate hydrolases"/>
    <property type="match status" value="1"/>
</dbReference>
<dbReference type="Gene3D" id="3.40.50.300">
    <property type="entry name" value="P-loop containing nucleotide triphosphate hydrolases"/>
    <property type="match status" value="1"/>
</dbReference>
<keyword evidence="4" id="KW-1185">Reference proteome</keyword>
<comment type="caution">
    <text evidence="3">The sequence shown here is derived from an EMBL/GenBank/DDBJ whole genome shotgun (WGS) entry which is preliminary data.</text>
</comment>
<dbReference type="AlphaFoldDB" id="A0A9P5PWT6"/>
<sequence>MSFFPDAKQFTISRGSFTHVEGNVNHYNIQVDPQDNLEELERSISKGLETLAQQAVLGASHNAEQRFPPPKCHPGTRAHVLKTLRRWVRSKSKPTSIYWLYGAAGVGKSAIAQSISESFSTTDLAASFFFSRTDPSGLRSTLAHFFITLAYQLAVSPLSSPILNKSITHVAYSRPDIMHASLETQFQELIVQPCSQLSPEQVNILPRLIIIDGLDECIDIASQERLLSIIRQAKSADIQPPLPFEFLICSRPEPRIRNAFGHRNFRDILDCTELGESLQSGLDIAKYLRDEFRMIQQGHGLAMAHVAQDWPGDHIIQQLVQRACGQFIYAATILKYVGEYHALPTEQLKIIMSVTVPEQTDSPYPDLDLLYMLILHSAIDMQNLQLTLPSFPNTTHVPYGIPPSTSPTSCVMLENLFSLNKGKVGALLFGLHSVLNIPENDHTDIGMYHASFGDFLMDPKRSGRYFVDSRGEVMAKYRAFYLLRCFSITVANTL</sequence>
<evidence type="ECO:0000259" key="2">
    <source>
        <dbReference type="Pfam" id="PF24883"/>
    </source>
</evidence>
<evidence type="ECO:0000313" key="3">
    <source>
        <dbReference type="EMBL" id="KAF9069500.1"/>
    </source>
</evidence>
<dbReference type="PANTHER" id="PTHR10039:SF17">
    <property type="entry name" value="FUNGAL STAND N-TERMINAL GOODBYE DOMAIN-CONTAINING PROTEIN-RELATED"/>
    <property type="match status" value="1"/>
</dbReference>
<feature type="domain" description="Nephrocystin 3-like N-terminal" evidence="2">
    <location>
        <begin position="83"/>
        <end position="251"/>
    </location>
</feature>
<evidence type="ECO:0000313" key="4">
    <source>
        <dbReference type="Proteomes" id="UP000772434"/>
    </source>
</evidence>
<evidence type="ECO:0000256" key="1">
    <source>
        <dbReference type="ARBA" id="ARBA00022737"/>
    </source>
</evidence>
<reference evidence="3" key="1">
    <citation type="submission" date="2020-11" db="EMBL/GenBank/DDBJ databases">
        <authorList>
            <consortium name="DOE Joint Genome Institute"/>
            <person name="Ahrendt S."/>
            <person name="Riley R."/>
            <person name="Andreopoulos W."/>
            <person name="Labutti K."/>
            <person name="Pangilinan J."/>
            <person name="Ruiz-Duenas F.J."/>
            <person name="Barrasa J.M."/>
            <person name="Sanchez-Garcia M."/>
            <person name="Camarero S."/>
            <person name="Miyauchi S."/>
            <person name="Serrano A."/>
            <person name="Linde D."/>
            <person name="Babiker R."/>
            <person name="Drula E."/>
            <person name="Ayuso-Fernandez I."/>
            <person name="Pacheco R."/>
            <person name="Padilla G."/>
            <person name="Ferreira P."/>
            <person name="Barriuso J."/>
            <person name="Kellner H."/>
            <person name="Castanera R."/>
            <person name="Alfaro M."/>
            <person name="Ramirez L."/>
            <person name="Pisabarro A.G."/>
            <person name="Kuo A."/>
            <person name="Tritt A."/>
            <person name="Lipzen A."/>
            <person name="He G."/>
            <person name="Yan M."/>
            <person name="Ng V."/>
            <person name="Cullen D."/>
            <person name="Martin F."/>
            <person name="Rosso M.-N."/>
            <person name="Henrissat B."/>
            <person name="Hibbett D."/>
            <person name="Martinez A.T."/>
            <person name="Grigoriev I.V."/>
        </authorList>
    </citation>
    <scope>NUCLEOTIDE SEQUENCE</scope>
    <source>
        <strain evidence="3">AH 40177</strain>
    </source>
</reference>
<keyword evidence="1" id="KW-0677">Repeat</keyword>
<gene>
    <name evidence="3" type="ORF">BDP27DRAFT_1519549</name>
</gene>
<proteinExistence type="predicted"/>
<dbReference type="PANTHER" id="PTHR10039">
    <property type="entry name" value="AMELOGENIN"/>
    <property type="match status" value="1"/>
</dbReference>
<dbReference type="EMBL" id="JADNRY010000050">
    <property type="protein sequence ID" value="KAF9069500.1"/>
    <property type="molecule type" value="Genomic_DNA"/>
</dbReference>
<accession>A0A9P5PWT6</accession>
<organism evidence="3 4">
    <name type="scientific">Rhodocollybia butyracea</name>
    <dbReference type="NCBI Taxonomy" id="206335"/>
    <lineage>
        <taxon>Eukaryota</taxon>
        <taxon>Fungi</taxon>
        <taxon>Dikarya</taxon>
        <taxon>Basidiomycota</taxon>
        <taxon>Agaricomycotina</taxon>
        <taxon>Agaricomycetes</taxon>
        <taxon>Agaricomycetidae</taxon>
        <taxon>Agaricales</taxon>
        <taxon>Marasmiineae</taxon>
        <taxon>Omphalotaceae</taxon>
        <taxon>Rhodocollybia</taxon>
    </lineage>
</organism>
<protein>
    <recommendedName>
        <fullName evidence="2">Nephrocystin 3-like N-terminal domain-containing protein</fullName>
    </recommendedName>
</protein>
<dbReference type="OrthoDB" id="5967843at2759"/>
<name>A0A9P5PWT6_9AGAR</name>
<dbReference type="InterPro" id="IPR056884">
    <property type="entry name" value="NPHP3-like_N"/>
</dbReference>
<dbReference type="InterPro" id="IPR027417">
    <property type="entry name" value="P-loop_NTPase"/>
</dbReference>